<dbReference type="AlphaFoldDB" id="A0A7C8I7X3"/>
<sequence length="370" mass="42859">MPVTPRAAAKRRRAEIGRENGRQIAMELNSVSPLLTLSGEVRNRIYDYVTTSNHLWKDAYAPLIAPLSGKKSGETPKRPDNWMWTSFAFTQTCKQIRSEYRPIWLRSSDIRIQYHDVDRFLSTFYVSPPDMQNGPMRLQISWAGEMRNDNIIDILPLLRLAASGSSGSRASIMFIPHVLAEGLQYRKCWPCGRLDDDPDYYEFEVEVPCRKCAYFRKHDDLNALNKHEHLSFLNGVLESNNKTWRTAIREGNLAAVTYSLRFRKPLKMRIDFAMAGAPAYLNWQNMSQGAMRFVREAGLEYAHNRGRQDKLLYEGVNYLEETQHNYKDDPVYEYDPTEFEVGVHLGARKGEEGSFELIWLPACEEWDKVK</sequence>
<gene>
    <name evidence="1" type="ORF">BDV95DRAFT_595933</name>
</gene>
<organism evidence="1 2">
    <name type="scientific">Massariosphaeria phaeospora</name>
    <dbReference type="NCBI Taxonomy" id="100035"/>
    <lineage>
        <taxon>Eukaryota</taxon>
        <taxon>Fungi</taxon>
        <taxon>Dikarya</taxon>
        <taxon>Ascomycota</taxon>
        <taxon>Pezizomycotina</taxon>
        <taxon>Dothideomycetes</taxon>
        <taxon>Pleosporomycetidae</taxon>
        <taxon>Pleosporales</taxon>
        <taxon>Pleosporales incertae sedis</taxon>
        <taxon>Massariosphaeria</taxon>
    </lineage>
</organism>
<accession>A0A7C8I7X3</accession>
<keyword evidence="2" id="KW-1185">Reference proteome</keyword>
<evidence type="ECO:0000313" key="1">
    <source>
        <dbReference type="EMBL" id="KAF2870432.1"/>
    </source>
</evidence>
<dbReference type="Proteomes" id="UP000481861">
    <property type="component" value="Unassembled WGS sequence"/>
</dbReference>
<proteinExistence type="predicted"/>
<evidence type="ECO:0008006" key="3">
    <source>
        <dbReference type="Google" id="ProtNLM"/>
    </source>
</evidence>
<comment type="caution">
    <text evidence="1">The sequence shown here is derived from an EMBL/GenBank/DDBJ whole genome shotgun (WGS) entry which is preliminary data.</text>
</comment>
<name>A0A7C8I7X3_9PLEO</name>
<dbReference type="EMBL" id="JAADJZ010000014">
    <property type="protein sequence ID" value="KAF2870432.1"/>
    <property type="molecule type" value="Genomic_DNA"/>
</dbReference>
<evidence type="ECO:0000313" key="2">
    <source>
        <dbReference type="Proteomes" id="UP000481861"/>
    </source>
</evidence>
<protein>
    <recommendedName>
        <fullName evidence="3">F-box domain-containing protein</fullName>
    </recommendedName>
</protein>
<reference evidence="1 2" key="1">
    <citation type="submission" date="2020-01" db="EMBL/GenBank/DDBJ databases">
        <authorList>
            <consortium name="DOE Joint Genome Institute"/>
            <person name="Haridas S."/>
            <person name="Albert R."/>
            <person name="Binder M."/>
            <person name="Bloem J."/>
            <person name="Labutti K."/>
            <person name="Salamov A."/>
            <person name="Andreopoulos B."/>
            <person name="Baker S.E."/>
            <person name="Barry K."/>
            <person name="Bills G."/>
            <person name="Bluhm B.H."/>
            <person name="Cannon C."/>
            <person name="Castanera R."/>
            <person name="Culley D.E."/>
            <person name="Daum C."/>
            <person name="Ezra D."/>
            <person name="Gonzalez J.B."/>
            <person name="Henrissat B."/>
            <person name="Kuo A."/>
            <person name="Liang C."/>
            <person name="Lipzen A."/>
            <person name="Lutzoni F."/>
            <person name="Magnuson J."/>
            <person name="Mondo S."/>
            <person name="Nolan M."/>
            <person name="Ohm R."/>
            <person name="Pangilinan J."/>
            <person name="Park H.-J.H."/>
            <person name="Ramirez L."/>
            <person name="Alfaro M."/>
            <person name="Sun H."/>
            <person name="Tritt A."/>
            <person name="Yoshinaga Y."/>
            <person name="Zwiers L.-H.L."/>
            <person name="Turgeon B.G."/>
            <person name="Goodwin S.B."/>
            <person name="Spatafora J.W."/>
            <person name="Crous P.W."/>
            <person name="Grigoriev I.V."/>
        </authorList>
    </citation>
    <scope>NUCLEOTIDE SEQUENCE [LARGE SCALE GENOMIC DNA]</scope>
    <source>
        <strain evidence="1 2">CBS 611.86</strain>
    </source>
</reference>
<dbReference type="OrthoDB" id="3801367at2759"/>